<dbReference type="EMBL" id="BAAFZP010000001">
    <property type="protein sequence ID" value="GAB1582896.1"/>
    <property type="molecule type" value="Genomic_DNA"/>
</dbReference>
<dbReference type="RefSeq" id="WP_407865430.1">
    <property type="nucleotide sequence ID" value="NZ_BAAFZP010000001.1"/>
</dbReference>
<evidence type="ECO:0008006" key="3">
    <source>
        <dbReference type="Google" id="ProtNLM"/>
    </source>
</evidence>
<evidence type="ECO:0000313" key="1">
    <source>
        <dbReference type="EMBL" id="GAB1582896.1"/>
    </source>
</evidence>
<sequence>MPDIVYIDDAPDEFLSQANSETARIEPFVFERTDALDHAFAAAKEANVWLFDFYLITPAHTDHGDENGLSLFQKWKATIGGRPTTVVVSNDLSSAIGEPLGPLERHHVVAQKHGVDWVGTKTPETLNRIIELADAAGLIGKNLPITFPDKVPYGIYDPETLCFNVLRVPPKAEWANSAMRQIDRARPPREVSIASDGVKAQAIIGWLLSHVLPYPSFLLTDRQAALRLEITPDSFRALVQAAEAKGEGKPNQTRLIEAKYSGPLSGFLGPRWWRAGIDDLAWHLSQDVAGYRPALKEIAEATEVEWLTQTEPVIVSDADLVETDEIAEASDCVRVTDEDFPAGIDAAWVLLTSARSDRKLAAKVIYEDRSLLSSDE</sequence>
<name>A0ABQ0H1W4_9HYPH</name>
<reference evidence="1 2" key="1">
    <citation type="submission" date="2024-10" db="EMBL/GenBank/DDBJ databases">
        <title>Isolation, draft genome sequencing and identification of Phyllobacterium sp. NSA23, isolated from leaf soil.</title>
        <authorList>
            <person name="Akita H."/>
        </authorList>
    </citation>
    <scope>NUCLEOTIDE SEQUENCE [LARGE SCALE GENOMIC DNA]</scope>
    <source>
        <strain evidence="1 2">NSA23</strain>
    </source>
</reference>
<proteinExistence type="predicted"/>
<organism evidence="1 2">
    <name type="scientific">Phyllobacterium phragmitis</name>
    <dbReference type="NCBI Taxonomy" id="2670329"/>
    <lineage>
        <taxon>Bacteria</taxon>
        <taxon>Pseudomonadati</taxon>
        <taxon>Pseudomonadota</taxon>
        <taxon>Alphaproteobacteria</taxon>
        <taxon>Hyphomicrobiales</taxon>
        <taxon>Phyllobacteriaceae</taxon>
        <taxon>Phyllobacterium</taxon>
    </lineage>
</organism>
<accession>A0ABQ0H1W4</accession>
<dbReference type="Proteomes" id="UP001628091">
    <property type="component" value="Unassembled WGS sequence"/>
</dbReference>
<comment type="caution">
    <text evidence="1">The sequence shown here is derived from an EMBL/GenBank/DDBJ whole genome shotgun (WGS) entry which is preliminary data.</text>
</comment>
<evidence type="ECO:0000313" key="2">
    <source>
        <dbReference type="Proteomes" id="UP001628091"/>
    </source>
</evidence>
<keyword evidence="2" id="KW-1185">Reference proteome</keyword>
<gene>
    <name evidence="1" type="ORF">PPNSA23_28390</name>
</gene>
<protein>
    <recommendedName>
        <fullName evidence="3">Response regulator</fullName>
    </recommendedName>
</protein>